<evidence type="ECO:0000313" key="2">
    <source>
        <dbReference type="Proteomes" id="UP000299102"/>
    </source>
</evidence>
<proteinExistence type="predicted"/>
<dbReference type="OrthoDB" id="10017160at2759"/>
<protein>
    <submittedName>
        <fullName evidence="1">Uncharacterized protein</fullName>
    </submittedName>
</protein>
<organism evidence="1 2">
    <name type="scientific">Eumeta variegata</name>
    <name type="common">Bagworm moth</name>
    <name type="synonym">Eumeta japonica</name>
    <dbReference type="NCBI Taxonomy" id="151549"/>
    <lineage>
        <taxon>Eukaryota</taxon>
        <taxon>Metazoa</taxon>
        <taxon>Ecdysozoa</taxon>
        <taxon>Arthropoda</taxon>
        <taxon>Hexapoda</taxon>
        <taxon>Insecta</taxon>
        <taxon>Pterygota</taxon>
        <taxon>Neoptera</taxon>
        <taxon>Endopterygota</taxon>
        <taxon>Lepidoptera</taxon>
        <taxon>Glossata</taxon>
        <taxon>Ditrysia</taxon>
        <taxon>Tineoidea</taxon>
        <taxon>Psychidae</taxon>
        <taxon>Oiketicinae</taxon>
        <taxon>Eumeta</taxon>
    </lineage>
</organism>
<accession>A0A4C1TMJ4</accession>
<dbReference type="Proteomes" id="UP000299102">
    <property type="component" value="Unassembled WGS sequence"/>
</dbReference>
<comment type="caution">
    <text evidence="1">The sequence shown here is derived from an EMBL/GenBank/DDBJ whole genome shotgun (WGS) entry which is preliminary data.</text>
</comment>
<sequence>MIENNMSAVRLMIETDKKMTFQQIQISLGIGTSQMHKIFHTYVAVRKLCTRWILYSVTEAQKLCRVNGAAFTNGAKICQCGCFPSSNCPLKENEIKAQKKNGGLIAGLGDALLHIAKQTANYLGTPVVVQNSLTLSTTPRPGPRRSALGPPPYYYLPHFNFHEGLIPSHSVFRSKVHDEYCTAVNVVFPISLSHNELSPLGCEVFSNCIFHESEEIPHKADKYRRYALCKEGAGDLFAAQKGERRDGCLR</sequence>
<gene>
    <name evidence="1" type="ORF">EVAR_9260_1</name>
</gene>
<reference evidence="1 2" key="1">
    <citation type="journal article" date="2019" name="Commun. Biol.">
        <title>The bagworm genome reveals a unique fibroin gene that provides high tensile strength.</title>
        <authorList>
            <person name="Kono N."/>
            <person name="Nakamura H."/>
            <person name="Ohtoshi R."/>
            <person name="Tomita M."/>
            <person name="Numata K."/>
            <person name="Arakawa K."/>
        </authorList>
    </citation>
    <scope>NUCLEOTIDE SEQUENCE [LARGE SCALE GENOMIC DNA]</scope>
</reference>
<dbReference type="EMBL" id="BGZK01000072">
    <property type="protein sequence ID" value="GBP15476.1"/>
    <property type="molecule type" value="Genomic_DNA"/>
</dbReference>
<evidence type="ECO:0000313" key="1">
    <source>
        <dbReference type="EMBL" id="GBP15476.1"/>
    </source>
</evidence>
<keyword evidence="2" id="KW-1185">Reference proteome</keyword>
<dbReference type="AlphaFoldDB" id="A0A4C1TMJ4"/>
<name>A0A4C1TMJ4_EUMVA</name>